<dbReference type="CDD" id="cd00293">
    <property type="entry name" value="USP-like"/>
    <property type="match status" value="1"/>
</dbReference>
<dbReference type="InterPro" id="IPR006016">
    <property type="entry name" value="UspA"/>
</dbReference>
<dbReference type="PANTHER" id="PTHR46268">
    <property type="entry name" value="STRESS RESPONSE PROTEIN NHAX"/>
    <property type="match status" value="1"/>
</dbReference>
<keyword evidence="5" id="KW-1185">Reference proteome</keyword>
<dbReference type="PRINTS" id="PR01438">
    <property type="entry name" value="UNVRSLSTRESS"/>
</dbReference>
<feature type="domain" description="UspA" evidence="3">
    <location>
        <begin position="159"/>
        <end position="281"/>
    </location>
</feature>
<keyword evidence="2" id="KW-0175">Coiled coil</keyword>
<gene>
    <name evidence="4" type="ORF">HYN69_14675</name>
</gene>
<sequence length="282" mass="29617">MAYKSLFTVVTHPAQAEAAIAGAAKIAATHDAHLDILALGVDRTQIGYSYVGSGAVVLQAAMDRAEQDARDVEAAVRKAVGEQLPTLRCSIEAAVTQLGALTDIVAQRARFADLVVLPKPYGNGQGTEAEAVVEAALFEGHAPVLVLPATGAGNAASPRRIVVAWNQSGEAMAAIRKALPTLKQADTVNIAVIDPPQHGPERSDPGGLLCQMLVRHGVRAEVSVLARSLPRISDLLARHVLDQGADMLVMGAYGHSRFREAILGGATRNMLEQAEVPVLMAH</sequence>
<dbReference type="EMBL" id="CP028918">
    <property type="protein sequence ID" value="AWB49577.1"/>
    <property type="molecule type" value="Genomic_DNA"/>
</dbReference>
<name>A0A2S0UP56_9RHOB</name>
<dbReference type="SUPFAM" id="SSF52402">
    <property type="entry name" value="Adenine nucleotide alpha hydrolases-like"/>
    <property type="match status" value="2"/>
</dbReference>
<protein>
    <submittedName>
        <fullName evidence="4">Universal stress protein</fullName>
    </submittedName>
</protein>
<dbReference type="Proteomes" id="UP000244496">
    <property type="component" value="Chromosome"/>
</dbReference>
<dbReference type="KEGG" id="geh:HYN69_14675"/>
<evidence type="ECO:0000256" key="1">
    <source>
        <dbReference type="ARBA" id="ARBA00008791"/>
    </source>
</evidence>
<evidence type="ECO:0000313" key="5">
    <source>
        <dbReference type="Proteomes" id="UP000244496"/>
    </source>
</evidence>
<reference evidence="4 5" key="1">
    <citation type="submission" date="2018-04" db="EMBL/GenBank/DDBJ databases">
        <title>Genome sequencing of Gemmobacter.</title>
        <authorList>
            <person name="Yi H."/>
            <person name="Baek M.-G."/>
        </authorList>
    </citation>
    <scope>NUCLEOTIDE SEQUENCE [LARGE SCALE GENOMIC DNA]</scope>
    <source>
        <strain evidence="4 5">HYN0069</strain>
    </source>
</reference>
<comment type="similarity">
    <text evidence="1">Belongs to the universal stress protein A family.</text>
</comment>
<organism evidence="4 5">
    <name type="scientific">Paragemmobacter aquarius</name>
    <dbReference type="NCBI Taxonomy" id="2169400"/>
    <lineage>
        <taxon>Bacteria</taxon>
        <taxon>Pseudomonadati</taxon>
        <taxon>Pseudomonadota</taxon>
        <taxon>Alphaproteobacteria</taxon>
        <taxon>Rhodobacterales</taxon>
        <taxon>Paracoccaceae</taxon>
        <taxon>Paragemmobacter</taxon>
    </lineage>
</organism>
<evidence type="ECO:0000313" key="4">
    <source>
        <dbReference type="EMBL" id="AWB49577.1"/>
    </source>
</evidence>
<dbReference type="PANTHER" id="PTHR46268:SF15">
    <property type="entry name" value="UNIVERSAL STRESS PROTEIN HP_0031"/>
    <property type="match status" value="1"/>
</dbReference>
<accession>A0A2S0UP56</accession>
<dbReference type="InterPro" id="IPR006015">
    <property type="entry name" value="Universal_stress_UspA"/>
</dbReference>
<proteinExistence type="inferred from homology"/>
<dbReference type="Gene3D" id="3.40.50.12370">
    <property type="match status" value="1"/>
</dbReference>
<evidence type="ECO:0000256" key="2">
    <source>
        <dbReference type="SAM" id="Coils"/>
    </source>
</evidence>
<dbReference type="RefSeq" id="WP_108436394.1">
    <property type="nucleotide sequence ID" value="NZ_CP028918.1"/>
</dbReference>
<dbReference type="Pfam" id="PF00582">
    <property type="entry name" value="Usp"/>
    <property type="match status" value="1"/>
</dbReference>
<evidence type="ECO:0000259" key="3">
    <source>
        <dbReference type="Pfam" id="PF00582"/>
    </source>
</evidence>
<feature type="coiled-coil region" evidence="2">
    <location>
        <begin position="55"/>
        <end position="82"/>
    </location>
</feature>
<dbReference type="AlphaFoldDB" id="A0A2S0UP56"/>
<dbReference type="OrthoDB" id="9804721at2"/>